<name>A0A2V2N8B3_9EURY</name>
<evidence type="ECO:0000313" key="3">
    <source>
        <dbReference type="Proteomes" id="UP000245934"/>
    </source>
</evidence>
<keyword evidence="3" id="KW-1185">Reference proteome</keyword>
<dbReference type="EMBL" id="QGMZ01000001">
    <property type="protein sequence ID" value="PWR76242.1"/>
    <property type="molecule type" value="Genomic_DNA"/>
</dbReference>
<keyword evidence="1" id="KW-1277">Toxin-antitoxin system</keyword>
<dbReference type="OrthoDB" id="135634at2157"/>
<proteinExistence type="predicted"/>
<evidence type="ECO:0000256" key="1">
    <source>
        <dbReference type="ARBA" id="ARBA00022649"/>
    </source>
</evidence>
<protein>
    <submittedName>
        <fullName evidence="2">Antitoxin</fullName>
    </submittedName>
</protein>
<sequence length="75" mass="8510">MATKTITITLEAYTRLKQLKKDDGESFSDLIIRIIPERRKLSDILSNYEPNDDLAMSIKSASEENRSSTLGEISF</sequence>
<dbReference type="GeneID" id="97610428"/>
<accession>A0A2V2N8B3</accession>
<organism evidence="2 3">
    <name type="scientific">Methanospirillum stamsii</name>
    <dbReference type="NCBI Taxonomy" id="1277351"/>
    <lineage>
        <taxon>Archaea</taxon>
        <taxon>Methanobacteriati</taxon>
        <taxon>Methanobacteriota</taxon>
        <taxon>Stenosarchaea group</taxon>
        <taxon>Methanomicrobia</taxon>
        <taxon>Methanomicrobiales</taxon>
        <taxon>Methanospirillaceae</taxon>
        <taxon>Methanospirillum</taxon>
    </lineage>
</organism>
<evidence type="ECO:0000313" key="2">
    <source>
        <dbReference type="EMBL" id="PWR76242.1"/>
    </source>
</evidence>
<gene>
    <name evidence="2" type="ORF">DLD82_00055</name>
</gene>
<dbReference type="RefSeq" id="WP_109939061.1">
    <property type="nucleotide sequence ID" value="NZ_CP176366.1"/>
</dbReference>
<dbReference type="Proteomes" id="UP000245934">
    <property type="component" value="Unassembled WGS sequence"/>
</dbReference>
<dbReference type="AlphaFoldDB" id="A0A2V2N8B3"/>
<dbReference type="InterPro" id="IPR003847">
    <property type="entry name" value="Put_antitoxin"/>
</dbReference>
<comment type="caution">
    <text evidence="2">The sequence shown here is derived from an EMBL/GenBank/DDBJ whole genome shotgun (WGS) entry which is preliminary data.</text>
</comment>
<dbReference type="Pfam" id="PF02697">
    <property type="entry name" value="VAPB_antitox"/>
    <property type="match status" value="1"/>
</dbReference>
<reference evidence="2 3" key="1">
    <citation type="submission" date="2018-05" db="EMBL/GenBank/DDBJ databases">
        <title>Draft genome of Methanospirillum stamsii Pt1.</title>
        <authorList>
            <person name="Dueholm M.S."/>
            <person name="Nielsen P.H."/>
            <person name="Bakmann L.F."/>
            <person name="Otzen D.E."/>
        </authorList>
    </citation>
    <scope>NUCLEOTIDE SEQUENCE [LARGE SCALE GENOMIC DNA]</scope>
    <source>
        <strain evidence="2 3">Pt1</strain>
    </source>
</reference>